<dbReference type="EMBL" id="CAJPIN010017889">
    <property type="protein sequence ID" value="CAG2061935.1"/>
    <property type="molecule type" value="Genomic_DNA"/>
</dbReference>
<evidence type="ECO:0000313" key="2">
    <source>
        <dbReference type="Proteomes" id="UP001153148"/>
    </source>
</evidence>
<keyword evidence="2" id="KW-1185">Reference proteome</keyword>
<reference evidence="1" key="1">
    <citation type="submission" date="2021-03" db="EMBL/GenBank/DDBJ databases">
        <authorList>
            <person name="Tran Van P."/>
        </authorList>
    </citation>
    <scope>NUCLEOTIDE SEQUENCE</scope>
</reference>
<proteinExistence type="predicted"/>
<comment type="caution">
    <text evidence="1">The sequence shown here is derived from an EMBL/GenBank/DDBJ whole genome shotgun (WGS) entry which is preliminary data.</text>
</comment>
<organism evidence="1 2">
    <name type="scientific">Timema podura</name>
    <name type="common">Walking stick</name>
    <dbReference type="NCBI Taxonomy" id="61482"/>
    <lineage>
        <taxon>Eukaryota</taxon>
        <taxon>Metazoa</taxon>
        <taxon>Ecdysozoa</taxon>
        <taxon>Arthropoda</taxon>
        <taxon>Hexapoda</taxon>
        <taxon>Insecta</taxon>
        <taxon>Pterygota</taxon>
        <taxon>Neoptera</taxon>
        <taxon>Polyneoptera</taxon>
        <taxon>Phasmatodea</taxon>
        <taxon>Timematodea</taxon>
        <taxon>Timematoidea</taxon>
        <taxon>Timematidae</taxon>
        <taxon>Timema</taxon>
    </lineage>
</organism>
<gene>
    <name evidence="1" type="ORF">TPAB3V08_LOCUS8888</name>
</gene>
<name>A0ABN7P1Z2_TIMPD</name>
<sequence length="87" mass="10108">MQIGVDPCGKIKFGKICHRYDQIGLDLAGSGPDLTRFGRLWTIYDRFWTRSEFVRINATARDFKVNDDFYIKMPLGTQLCEIRKSES</sequence>
<protein>
    <submittedName>
        <fullName evidence="1">Uncharacterized protein</fullName>
    </submittedName>
</protein>
<accession>A0ABN7P1Z2</accession>
<dbReference type="Proteomes" id="UP001153148">
    <property type="component" value="Unassembled WGS sequence"/>
</dbReference>
<evidence type="ECO:0000313" key="1">
    <source>
        <dbReference type="EMBL" id="CAG2061935.1"/>
    </source>
</evidence>